<proteinExistence type="predicted"/>
<reference evidence="4" key="1">
    <citation type="submission" date="2022-11" db="UniProtKB">
        <authorList>
            <consortium name="WormBaseParasite"/>
        </authorList>
    </citation>
    <scope>IDENTIFICATION</scope>
</reference>
<feature type="compositionally biased region" description="Basic and acidic residues" evidence="1">
    <location>
        <begin position="92"/>
        <end position="114"/>
    </location>
</feature>
<feature type="signal peptide" evidence="2">
    <location>
        <begin position="1"/>
        <end position="18"/>
    </location>
</feature>
<dbReference type="AlphaFoldDB" id="A0A914XBV7"/>
<evidence type="ECO:0000256" key="2">
    <source>
        <dbReference type="SAM" id="SignalP"/>
    </source>
</evidence>
<keyword evidence="3" id="KW-1185">Reference proteome</keyword>
<name>A0A914XBV7_9BILA</name>
<feature type="compositionally biased region" description="Basic and acidic residues" evidence="1">
    <location>
        <begin position="59"/>
        <end position="69"/>
    </location>
</feature>
<evidence type="ECO:0000256" key="1">
    <source>
        <dbReference type="SAM" id="MobiDB-lite"/>
    </source>
</evidence>
<evidence type="ECO:0000313" key="3">
    <source>
        <dbReference type="Proteomes" id="UP000887566"/>
    </source>
</evidence>
<feature type="compositionally biased region" description="Low complexity" evidence="1">
    <location>
        <begin position="40"/>
        <end position="49"/>
    </location>
</feature>
<accession>A0A914XBV7</accession>
<organism evidence="3 4">
    <name type="scientific">Plectus sambesii</name>
    <dbReference type="NCBI Taxonomy" id="2011161"/>
    <lineage>
        <taxon>Eukaryota</taxon>
        <taxon>Metazoa</taxon>
        <taxon>Ecdysozoa</taxon>
        <taxon>Nematoda</taxon>
        <taxon>Chromadorea</taxon>
        <taxon>Plectida</taxon>
        <taxon>Plectina</taxon>
        <taxon>Plectoidea</taxon>
        <taxon>Plectidae</taxon>
        <taxon>Plectus</taxon>
    </lineage>
</organism>
<sequence>MRLSISLLLAGFIAVGFAFPVALDQHGSSEEELEHGRVGSSSPEELLNPPSVPPTYDIPEIRTESEPWNRKRLRRNGLTPPAVFVTPNTNPNERKADLTKEERPERGEDADRVKRNGINPSYIPPTFGVGPAEAKEEEVEGSENTKDERVKRNGINPSYIPPTFGVGPAEAEDNEETGNKNEERVKRQVLENEDESEGRGLVTPPPFLPDENGERIKRQVLENEDESEGRGLVTPPPFLPDENGEHVKRQILENVEETGGRGLFTPPPFVPDENELLHKALIEHEIDQRHEGNQSEHDSDVQEMRRKRCSTCTEGKDRVGDEGTIETGHREEPTSGPFDSPKDNGKSNAQEELYERVRRHHGMQEEKHKNEGEQNGVDTLVPQDEDGMLTSPRPKAFDNAPSARPMRAPRSASIEKRKSQHPDHWSEDQDEMIEKILRHEVV</sequence>
<feature type="chain" id="PRO_5037042275" evidence="2">
    <location>
        <begin position="19"/>
        <end position="442"/>
    </location>
</feature>
<protein>
    <submittedName>
        <fullName evidence="4">Uncharacterized protein</fullName>
    </submittedName>
</protein>
<feature type="compositionally biased region" description="Basic and acidic residues" evidence="1">
    <location>
        <begin position="413"/>
        <end position="428"/>
    </location>
</feature>
<feature type="compositionally biased region" description="Basic and acidic residues" evidence="1">
    <location>
        <begin position="177"/>
        <end position="190"/>
    </location>
</feature>
<feature type="compositionally biased region" description="Basic and acidic residues" evidence="1">
    <location>
        <begin position="362"/>
        <end position="372"/>
    </location>
</feature>
<feature type="compositionally biased region" description="Basic and acidic residues" evidence="1">
    <location>
        <begin position="314"/>
        <end position="333"/>
    </location>
</feature>
<dbReference type="WBParaSite" id="PSAMB.scaffold6941size8561.g29435.t1">
    <property type="protein sequence ID" value="PSAMB.scaffold6941size8561.g29435.t1"/>
    <property type="gene ID" value="PSAMB.scaffold6941size8561.g29435"/>
</dbReference>
<keyword evidence="2" id="KW-0732">Signal</keyword>
<feature type="compositionally biased region" description="Basic and acidic residues" evidence="1">
    <location>
        <begin position="275"/>
        <end position="304"/>
    </location>
</feature>
<feature type="compositionally biased region" description="Basic and acidic residues" evidence="1">
    <location>
        <begin position="212"/>
        <end position="221"/>
    </location>
</feature>
<feature type="region of interest" description="Disordered" evidence="1">
    <location>
        <begin position="30"/>
        <end position="428"/>
    </location>
</feature>
<dbReference type="Proteomes" id="UP000887566">
    <property type="component" value="Unplaced"/>
</dbReference>
<evidence type="ECO:0000313" key="4">
    <source>
        <dbReference type="WBParaSite" id="PSAMB.scaffold6941size8561.g29435.t1"/>
    </source>
</evidence>